<reference evidence="3 4" key="1">
    <citation type="submission" date="2020-03" db="EMBL/GenBank/DDBJ databases">
        <title>Whole genome shotgun sequence of Phytohabitans flavus NBRC 107702.</title>
        <authorList>
            <person name="Komaki H."/>
            <person name="Tamura T."/>
        </authorList>
    </citation>
    <scope>NUCLEOTIDE SEQUENCE [LARGE SCALE GENOMIC DNA]</scope>
    <source>
        <strain evidence="3 4">NBRC 107702</strain>
    </source>
</reference>
<dbReference type="PANTHER" id="PTHR43364:SF4">
    <property type="entry name" value="NAD(P)-LINKED OXIDOREDUCTASE SUPERFAMILY PROTEIN"/>
    <property type="match status" value="1"/>
</dbReference>
<evidence type="ECO:0000313" key="4">
    <source>
        <dbReference type="Proteomes" id="UP000502508"/>
    </source>
</evidence>
<dbReference type="AlphaFoldDB" id="A0A6F8XNC5"/>
<name>A0A6F8XNC5_9ACTN</name>
<dbReference type="EMBL" id="AP022870">
    <property type="protein sequence ID" value="BCB75268.1"/>
    <property type="molecule type" value="Genomic_DNA"/>
</dbReference>
<dbReference type="PRINTS" id="PR00069">
    <property type="entry name" value="ALDKETRDTASE"/>
</dbReference>
<sequence>MTAASAQLNADDSARRPAQLVLGTMTFGAQVDQSTAAEMIALAADAGLTMVDTANVYADGASEEIVGRLLAAHPGRFTLATKVGMPSRDTPAGAAPLSAAAVRACVEASLRRLGTDRIDLLYLHQPDRATPVEQTLSAVAALVAEGKVGELGVSNYAAWQIADLHRVAAAGGLPAPTVSQPLYNLVSRRIEEEYLEFSRAYGLTNVVYNPLAGGLLTGKHDFARPAEDGRFGTGSAMGGMYRDRYWSPRLFAAVEELAAAASAHGLSLVELAMRWLVGRDGVGGVILGSSRTEHLRANLAAAAGGPLPDELSQACDRVWQDLRGPVPSYNR</sequence>
<dbReference type="SUPFAM" id="SSF51430">
    <property type="entry name" value="NAD(P)-linked oxidoreductase"/>
    <property type="match status" value="1"/>
</dbReference>
<dbReference type="GO" id="GO:0016491">
    <property type="term" value="F:oxidoreductase activity"/>
    <property type="evidence" value="ECO:0007669"/>
    <property type="project" value="UniProtKB-KW"/>
</dbReference>
<dbReference type="GO" id="GO:0005829">
    <property type="term" value="C:cytosol"/>
    <property type="evidence" value="ECO:0007669"/>
    <property type="project" value="TreeGrafter"/>
</dbReference>
<dbReference type="InterPro" id="IPR023210">
    <property type="entry name" value="NADP_OxRdtase_dom"/>
</dbReference>
<feature type="domain" description="NADP-dependent oxidoreductase" evidence="2">
    <location>
        <begin position="20"/>
        <end position="319"/>
    </location>
</feature>
<evidence type="ECO:0000256" key="1">
    <source>
        <dbReference type="ARBA" id="ARBA00023002"/>
    </source>
</evidence>
<dbReference type="InterPro" id="IPR050523">
    <property type="entry name" value="AKR_Detox_Biosynth"/>
</dbReference>
<organism evidence="3 4">
    <name type="scientific">Phytohabitans flavus</name>
    <dbReference type="NCBI Taxonomy" id="1076124"/>
    <lineage>
        <taxon>Bacteria</taxon>
        <taxon>Bacillati</taxon>
        <taxon>Actinomycetota</taxon>
        <taxon>Actinomycetes</taxon>
        <taxon>Micromonosporales</taxon>
        <taxon>Micromonosporaceae</taxon>
    </lineage>
</organism>
<reference evidence="3 4" key="2">
    <citation type="submission" date="2020-03" db="EMBL/GenBank/DDBJ databases">
        <authorList>
            <person name="Ichikawa N."/>
            <person name="Kimura A."/>
            <person name="Kitahashi Y."/>
            <person name="Uohara A."/>
        </authorList>
    </citation>
    <scope>NUCLEOTIDE SEQUENCE [LARGE SCALE GENOMIC DNA]</scope>
    <source>
        <strain evidence="3 4">NBRC 107702</strain>
    </source>
</reference>
<protein>
    <submittedName>
        <fullName evidence="3">Oxidoreductase</fullName>
    </submittedName>
</protein>
<gene>
    <name evidence="3" type="ORF">Pflav_016780</name>
</gene>
<dbReference type="InterPro" id="IPR036812">
    <property type="entry name" value="NAD(P)_OxRdtase_dom_sf"/>
</dbReference>
<dbReference type="KEGG" id="pfla:Pflav_016780"/>
<evidence type="ECO:0000313" key="3">
    <source>
        <dbReference type="EMBL" id="BCB75268.1"/>
    </source>
</evidence>
<proteinExistence type="predicted"/>
<keyword evidence="4" id="KW-1185">Reference proteome</keyword>
<dbReference type="Pfam" id="PF00248">
    <property type="entry name" value="Aldo_ket_red"/>
    <property type="match status" value="1"/>
</dbReference>
<dbReference type="Gene3D" id="3.20.20.100">
    <property type="entry name" value="NADP-dependent oxidoreductase domain"/>
    <property type="match status" value="1"/>
</dbReference>
<evidence type="ECO:0000259" key="2">
    <source>
        <dbReference type="Pfam" id="PF00248"/>
    </source>
</evidence>
<accession>A0A6F8XNC5</accession>
<keyword evidence="1" id="KW-0560">Oxidoreductase</keyword>
<dbReference type="RefSeq" id="WP_173034956.1">
    <property type="nucleotide sequence ID" value="NZ_AP022870.1"/>
</dbReference>
<dbReference type="InterPro" id="IPR020471">
    <property type="entry name" value="AKR"/>
</dbReference>
<dbReference type="PANTHER" id="PTHR43364">
    <property type="entry name" value="NADH-SPECIFIC METHYLGLYOXAL REDUCTASE-RELATED"/>
    <property type="match status" value="1"/>
</dbReference>
<dbReference type="Proteomes" id="UP000502508">
    <property type="component" value="Chromosome"/>
</dbReference>